<accession>A0ABD1K3A3</accession>
<evidence type="ECO:0000313" key="2">
    <source>
        <dbReference type="EMBL" id="KAL2093626.1"/>
    </source>
</evidence>
<feature type="compositionally biased region" description="Low complexity" evidence="1">
    <location>
        <begin position="137"/>
        <end position="165"/>
    </location>
</feature>
<dbReference type="Proteomes" id="UP001591681">
    <property type="component" value="Unassembled WGS sequence"/>
</dbReference>
<protein>
    <submittedName>
        <fullName evidence="2">Uncharacterized protein</fullName>
    </submittedName>
</protein>
<dbReference type="AlphaFoldDB" id="A0ABD1K3A3"/>
<feature type="compositionally biased region" description="Basic and acidic residues" evidence="1">
    <location>
        <begin position="90"/>
        <end position="104"/>
    </location>
</feature>
<feature type="compositionally biased region" description="Polar residues" evidence="1">
    <location>
        <begin position="126"/>
        <end position="136"/>
    </location>
</feature>
<dbReference type="Pfam" id="PF17722">
    <property type="entry name" value="IFTAP"/>
    <property type="match status" value="1"/>
</dbReference>
<evidence type="ECO:0000313" key="3">
    <source>
        <dbReference type="Proteomes" id="UP001591681"/>
    </source>
</evidence>
<sequence length="236" mass="25540">MHGTAPPAGGDQHEQAVSSALDLICSSSEQTYTQFLASFTQLIPEASRSQAGRNTLEAVAPETRRDGRGRDEDSNQRGRPDAPDLPELSESQRKATFVEEDNRGDSQVSSLLPGVVEEEGLAAPPSSITRSTKLEMSSTTNTKPSTSSATRCPATGTTTAMAGGDHTTHSPSLPLGEHTLHSASSDAEMQRTQMMVSDEQVDWEEVQPFRLDEDFDYDHVVLTHKFPTLQQNPTAN</sequence>
<dbReference type="InterPro" id="IPR040028">
    <property type="entry name" value="IFTAP"/>
</dbReference>
<feature type="compositionally biased region" description="Basic and acidic residues" evidence="1">
    <location>
        <begin position="62"/>
        <end position="82"/>
    </location>
</feature>
<feature type="region of interest" description="Disordered" evidence="1">
    <location>
        <begin position="47"/>
        <end position="179"/>
    </location>
</feature>
<organism evidence="2 3">
    <name type="scientific">Coilia grayii</name>
    <name type="common">Gray's grenadier anchovy</name>
    <dbReference type="NCBI Taxonomy" id="363190"/>
    <lineage>
        <taxon>Eukaryota</taxon>
        <taxon>Metazoa</taxon>
        <taxon>Chordata</taxon>
        <taxon>Craniata</taxon>
        <taxon>Vertebrata</taxon>
        <taxon>Euteleostomi</taxon>
        <taxon>Actinopterygii</taxon>
        <taxon>Neopterygii</taxon>
        <taxon>Teleostei</taxon>
        <taxon>Clupei</taxon>
        <taxon>Clupeiformes</taxon>
        <taxon>Clupeoidei</taxon>
        <taxon>Engraulidae</taxon>
        <taxon>Coilinae</taxon>
        <taxon>Coilia</taxon>
    </lineage>
</organism>
<proteinExistence type="predicted"/>
<dbReference type="PANTHER" id="PTHR35543:SF1">
    <property type="entry name" value="INTRAFLAGELLAR TRANSPORT-ASSOCIATED PROTEIN"/>
    <property type="match status" value="1"/>
</dbReference>
<gene>
    <name evidence="2" type="ORF">ACEWY4_010938</name>
</gene>
<comment type="caution">
    <text evidence="2">The sequence shown here is derived from an EMBL/GenBank/DDBJ whole genome shotgun (WGS) entry which is preliminary data.</text>
</comment>
<reference evidence="2 3" key="1">
    <citation type="submission" date="2024-09" db="EMBL/GenBank/DDBJ databases">
        <title>A chromosome-level genome assembly of Gray's grenadier anchovy, Coilia grayii.</title>
        <authorList>
            <person name="Fu Z."/>
        </authorList>
    </citation>
    <scope>NUCLEOTIDE SEQUENCE [LARGE SCALE GENOMIC DNA]</scope>
    <source>
        <strain evidence="2">G4</strain>
        <tissue evidence="2">Muscle</tissue>
    </source>
</reference>
<name>A0ABD1K3A3_9TELE</name>
<evidence type="ECO:0000256" key="1">
    <source>
        <dbReference type="SAM" id="MobiDB-lite"/>
    </source>
</evidence>
<keyword evidence="3" id="KW-1185">Reference proteome</keyword>
<dbReference type="EMBL" id="JBHFQA010000009">
    <property type="protein sequence ID" value="KAL2093626.1"/>
    <property type="molecule type" value="Genomic_DNA"/>
</dbReference>
<dbReference type="PANTHER" id="PTHR35543">
    <property type="entry name" value="PROTEIN C11ORF74"/>
    <property type="match status" value="1"/>
</dbReference>